<organism evidence="14">
    <name type="scientific">Chlorella variabilis</name>
    <name type="common">Green alga</name>
    <dbReference type="NCBI Taxonomy" id="554065"/>
    <lineage>
        <taxon>Eukaryota</taxon>
        <taxon>Viridiplantae</taxon>
        <taxon>Chlorophyta</taxon>
        <taxon>core chlorophytes</taxon>
        <taxon>Trebouxiophyceae</taxon>
        <taxon>Chlorellales</taxon>
        <taxon>Chlorellaceae</taxon>
        <taxon>Chlorella clade</taxon>
        <taxon>Chlorella</taxon>
    </lineage>
</organism>
<keyword evidence="4" id="KW-0808">Transferase</keyword>
<comment type="catalytic activity">
    <reaction evidence="8">
        <text>L-lysyl(4)-[histone H3] + 3 S-adenosyl-L-methionine = N(6),N(6),N(6)-trimethyl-L-lysyl(4)-[histone H3] + 3 S-adenosyl-L-homocysteine + 3 H(+)</text>
        <dbReference type="Rhea" id="RHEA:60260"/>
        <dbReference type="Rhea" id="RHEA-COMP:15537"/>
        <dbReference type="Rhea" id="RHEA-COMP:15547"/>
        <dbReference type="ChEBI" id="CHEBI:15378"/>
        <dbReference type="ChEBI" id="CHEBI:29969"/>
        <dbReference type="ChEBI" id="CHEBI:57856"/>
        <dbReference type="ChEBI" id="CHEBI:59789"/>
        <dbReference type="ChEBI" id="CHEBI:61961"/>
        <dbReference type="EC" id="2.1.1.354"/>
    </reaction>
</comment>
<evidence type="ECO:0000256" key="7">
    <source>
        <dbReference type="ARBA" id="ARBA00023242"/>
    </source>
</evidence>
<dbReference type="InParanoid" id="E1ZLG8"/>
<evidence type="ECO:0000256" key="8">
    <source>
        <dbReference type="ARBA" id="ARBA00047571"/>
    </source>
</evidence>
<evidence type="ECO:0000259" key="12">
    <source>
        <dbReference type="PROSITE" id="PS50868"/>
    </source>
</evidence>
<dbReference type="Pfam" id="PF00856">
    <property type="entry name" value="SET"/>
    <property type="match status" value="1"/>
</dbReference>
<dbReference type="GeneID" id="17352779"/>
<gene>
    <name evidence="13" type="ORF">CHLNCDRAFT_14389</name>
</gene>
<dbReference type="Proteomes" id="UP000008141">
    <property type="component" value="Unassembled WGS sequence"/>
</dbReference>
<keyword evidence="5" id="KW-0949">S-adenosyl-L-methionine</keyword>
<dbReference type="eggNOG" id="KOG1080">
    <property type="taxonomic scope" value="Eukaryota"/>
</dbReference>
<feature type="non-terminal residue" evidence="13">
    <location>
        <position position="1"/>
    </location>
</feature>
<feature type="domain" description="SET" evidence="11">
    <location>
        <begin position="1"/>
        <end position="86"/>
    </location>
</feature>
<dbReference type="EC" id="2.1.1.354" evidence="2"/>
<evidence type="ECO:0000256" key="2">
    <source>
        <dbReference type="ARBA" id="ARBA00012182"/>
    </source>
</evidence>
<accession>E1ZLG8</accession>
<evidence type="ECO:0000256" key="6">
    <source>
        <dbReference type="ARBA" id="ARBA00022853"/>
    </source>
</evidence>
<dbReference type="InterPro" id="IPR046341">
    <property type="entry name" value="SET_dom_sf"/>
</dbReference>
<evidence type="ECO:0000256" key="3">
    <source>
        <dbReference type="ARBA" id="ARBA00022603"/>
    </source>
</evidence>
<dbReference type="STRING" id="554065.E1ZLG8"/>
<keyword evidence="6" id="KW-0156">Chromatin regulator</keyword>
<dbReference type="GO" id="GO:0032259">
    <property type="term" value="P:methylation"/>
    <property type="evidence" value="ECO:0007669"/>
    <property type="project" value="UniProtKB-KW"/>
</dbReference>
<proteinExistence type="predicted"/>
<comment type="catalytic activity">
    <reaction evidence="10">
        <text>N(6),N(6)-dimethyl-L-lysyl(4)-[histone H3] + S-adenosyl-L-methionine = N(6),N(6),N(6)-trimethyl-L-lysyl(4)-[histone H3] + S-adenosyl-L-homocysteine + H(+)</text>
        <dbReference type="Rhea" id="RHEA:60272"/>
        <dbReference type="Rhea" id="RHEA-COMP:15537"/>
        <dbReference type="Rhea" id="RHEA-COMP:15540"/>
        <dbReference type="ChEBI" id="CHEBI:15378"/>
        <dbReference type="ChEBI" id="CHEBI:57856"/>
        <dbReference type="ChEBI" id="CHEBI:59789"/>
        <dbReference type="ChEBI" id="CHEBI:61961"/>
        <dbReference type="ChEBI" id="CHEBI:61976"/>
    </reaction>
</comment>
<dbReference type="SMART" id="SM00508">
    <property type="entry name" value="PostSET"/>
    <property type="match status" value="1"/>
</dbReference>
<dbReference type="PANTHER" id="PTHR45814">
    <property type="entry name" value="HISTONE-LYSINE N-METHYLTRANSFERASE SETD1"/>
    <property type="match status" value="1"/>
</dbReference>
<dbReference type="Gene3D" id="2.170.270.10">
    <property type="entry name" value="SET domain"/>
    <property type="match status" value="1"/>
</dbReference>
<evidence type="ECO:0000256" key="10">
    <source>
        <dbReference type="ARBA" id="ARBA00049129"/>
    </source>
</evidence>
<dbReference type="InterPro" id="IPR044570">
    <property type="entry name" value="Set1-like"/>
</dbReference>
<feature type="domain" description="Post-SET" evidence="12">
    <location>
        <begin position="94"/>
        <end position="110"/>
    </location>
</feature>
<evidence type="ECO:0000256" key="4">
    <source>
        <dbReference type="ARBA" id="ARBA00022679"/>
    </source>
</evidence>
<keyword evidence="7" id="KW-0539">Nucleus</keyword>
<feature type="non-terminal residue" evidence="13">
    <location>
        <position position="110"/>
    </location>
</feature>
<evidence type="ECO:0000256" key="5">
    <source>
        <dbReference type="ARBA" id="ARBA00022691"/>
    </source>
</evidence>
<dbReference type="InterPro" id="IPR001214">
    <property type="entry name" value="SET_dom"/>
</dbReference>
<dbReference type="PANTHER" id="PTHR45814:SF2">
    <property type="entry name" value="HISTONE-LYSINE N-METHYLTRANSFERASE SETD1"/>
    <property type="match status" value="1"/>
</dbReference>
<sequence length="110" mass="12608">GVLVRASVAEARERRYRQQGRDCYLFNLDDQHVLDATRAGAISKFTNHSCSPSMYSKILNIDGRQRLVFFARHDIEVGQELTYNYRFEREEGEERVPCACGAPNCSGYLN</sequence>
<dbReference type="KEGG" id="cvr:CHLNCDRAFT_14389"/>
<dbReference type="GO" id="GO:0140999">
    <property type="term" value="F:histone H3K4 trimethyltransferase activity"/>
    <property type="evidence" value="ECO:0007669"/>
    <property type="project" value="UniProtKB-EC"/>
</dbReference>
<dbReference type="SMART" id="SM00317">
    <property type="entry name" value="SET"/>
    <property type="match status" value="1"/>
</dbReference>
<dbReference type="OMA" id="QYACRCA"/>
<evidence type="ECO:0000313" key="14">
    <source>
        <dbReference type="Proteomes" id="UP000008141"/>
    </source>
</evidence>
<dbReference type="PROSITE" id="PS50280">
    <property type="entry name" value="SET"/>
    <property type="match status" value="1"/>
</dbReference>
<dbReference type="AlphaFoldDB" id="E1ZLG8"/>
<comment type="subcellular location">
    <subcellularLocation>
        <location evidence="1">Nucleus</location>
    </subcellularLocation>
</comment>
<evidence type="ECO:0000256" key="9">
    <source>
        <dbReference type="ARBA" id="ARBA00047583"/>
    </source>
</evidence>
<evidence type="ECO:0000259" key="11">
    <source>
        <dbReference type="PROSITE" id="PS50280"/>
    </source>
</evidence>
<dbReference type="RefSeq" id="XP_005845502.1">
    <property type="nucleotide sequence ID" value="XM_005845440.1"/>
</dbReference>
<evidence type="ECO:0000313" key="13">
    <source>
        <dbReference type="EMBL" id="EFN53400.1"/>
    </source>
</evidence>
<comment type="catalytic activity">
    <reaction evidence="9">
        <text>N(6)-methyl-L-lysyl(4)-[histone H3] + S-adenosyl-L-methionine = N(6),N(6)-dimethyl-L-lysyl(4)-[histone H3] + S-adenosyl-L-homocysteine + H(+)</text>
        <dbReference type="Rhea" id="RHEA:60268"/>
        <dbReference type="Rhea" id="RHEA-COMP:15540"/>
        <dbReference type="Rhea" id="RHEA-COMP:15543"/>
        <dbReference type="ChEBI" id="CHEBI:15378"/>
        <dbReference type="ChEBI" id="CHEBI:57856"/>
        <dbReference type="ChEBI" id="CHEBI:59789"/>
        <dbReference type="ChEBI" id="CHEBI:61929"/>
        <dbReference type="ChEBI" id="CHEBI:61976"/>
    </reaction>
</comment>
<dbReference type="EMBL" id="GL433852">
    <property type="protein sequence ID" value="EFN53400.1"/>
    <property type="molecule type" value="Genomic_DNA"/>
</dbReference>
<dbReference type="InterPro" id="IPR003616">
    <property type="entry name" value="Post-SET_dom"/>
</dbReference>
<keyword evidence="14" id="KW-1185">Reference proteome</keyword>
<name>E1ZLG8_CHLVA</name>
<reference evidence="13 14" key="1">
    <citation type="journal article" date="2010" name="Plant Cell">
        <title>The Chlorella variabilis NC64A genome reveals adaptation to photosymbiosis, coevolution with viruses, and cryptic sex.</title>
        <authorList>
            <person name="Blanc G."/>
            <person name="Duncan G."/>
            <person name="Agarkova I."/>
            <person name="Borodovsky M."/>
            <person name="Gurnon J."/>
            <person name="Kuo A."/>
            <person name="Lindquist E."/>
            <person name="Lucas S."/>
            <person name="Pangilinan J."/>
            <person name="Polle J."/>
            <person name="Salamov A."/>
            <person name="Terry A."/>
            <person name="Yamada T."/>
            <person name="Dunigan D.D."/>
            <person name="Grigoriev I.V."/>
            <person name="Claverie J.M."/>
            <person name="Van Etten J.L."/>
        </authorList>
    </citation>
    <scope>NUCLEOTIDE SEQUENCE [LARGE SCALE GENOMIC DNA]</scope>
    <source>
        <strain evidence="13 14">NC64A</strain>
    </source>
</reference>
<protein>
    <recommendedName>
        <fullName evidence="2">[histone H3]-lysine(4) N-trimethyltransferase</fullName>
        <ecNumber evidence="2">2.1.1.354</ecNumber>
    </recommendedName>
</protein>
<dbReference type="GO" id="GO:0048188">
    <property type="term" value="C:Set1C/COMPASS complex"/>
    <property type="evidence" value="ECO:0007669"/>
    <property type="project" value="TreeGrafter"/>
</dbReference>
<dbReference type="SUPFAM" id="SSF82199">
    <property type="entry name" value="SET domain"/>
    <property type="match status" value="1"/>
</dbReference>
<evidence type="ECO:0000256" key="1">
    <source>
        <dbReference type="ARBA" id="ARBA00004123"/>
    </source>
</evidence>
<keyword evidence="3" id="KW-0489">Methyltransferase</keyword>
<dbReference type="OrthoDB" id="308383at2759"/>
<dbReference type="PROSITE" id="PS50868">
    <property type="entry name" value="POST_SET"/>
    <property type="match status" value="1"/>
</dbReference>